<evidence type="ECO:0000256" key="2">
    <source>
        <dbReference type="ARBA" id="ARBA00005992"/>
    </source>
</evidence>
<evidence type="ECO:0000259" key="13">
    <source>
        <dbReference type="PROSITE" id="PS52029"/>
    </source>
</evidence>
<dbReference type="GO" id="GO:0016740">
    <property type="term" value="F:transferase activity"/>
    <property type="evidence" value="ECO:0007669"/>
    <property type="project" value="UniProtKB-KW"/>
</dbReference>
<dbReference type="RefSeq" id="WP_090634536.1">
    <property type="nucleotide sequence ID" value="NZ_CVRB01000002.1"/>
</dbReference>
<name>A0A0U1NWV9_9BACI</name>
<comment type="pathway">
    <text evidence="9">Glycan biosynthesis.</text>
</comment>
<dbReference type="UniPathway" id="UPA00219"/>
<feature type="repeat" description="Cell wall-binding" evidence="10">
    <location>
        <begin position="251"/>
        <end position="270"/>
    </location>
</feature>
<evidence type="ECO:0000256" key="4">
    <source>
        <dbReference type="ARBA" id="ARBA00022737"/>
    </source>
</evidence>
<keyword evidence="3" id="KW-0808">Transferase</keyword>
<accession>A0A0U1NWV9</accession>
<feature type="repeat" description="Cell wall-binding" evidence="10">
    <location>
        <begin position="271"/>
        <end position="290"/>
    </location>
</feature>
<organism evidence="14 15">
    <name type="scientific">Neobacillus massiliamazoniensis</name>
    <dbReference type="NCBI Taxonomy" id="1499688"/>
    <lineage>
        <taxon>Bacteria</taxon>
        <taxon>Bacillati</taxon>
        <taxon>Bacillota</taxon>
        <taxon>Bacilli</taxon>
        <taxon>Bacillales</taxon>
        <taxon>Bacillaceae</taxon>
        <taxon>Neobacillus</taxon>
    </lineage>
</organism>
<dbReference type="InterPro" id="IPR005490">
    <property type="entry name" value="LD_TPept_cat_dom"/>
</dbReference>
<dbReference type="PROSITE" id="PS51170">
    <property type="entry name" value="CW"/>
    <property type="match status" value="5"/>
</dbReference>
<dbReference type="PANTHER" id="PTHR30582">
    <property type="entry name" value="L,D-TRANSPEPTIDASE"/>
    <property type="match status" value="1"/>
</dbReference>
<evidence type="ECO:0000256" key="10">
    <source>
        <dbReference type="PROSITE-ProRule" id="PRU00591"/>
    </source>
</evidence>
<evidence type="ECO:0000256" key="7">
    <source>
        <dbReference type="ARBA" id="ARBA00022984"/>
    </source>
</evidence>
<keyword evidence="4" id="KW-0677">Repeat</keyword>
<dbReference type="Pfam" id="PF19127">
    <property type="entry name" value="Choline_bind_3"/>
    <property type="match status" value="2"/>
</dbReference>
<feature type="chain" id="PRO_5006712372" evidence="12">
    <location>
        <begin position="24"/>
        <end position="334"/>
    </location>
</feature>
<keyword evidence="5" id="KW-0378">Hydrolase</keyword>
<dbReference type="Gene3D" id="2.40.440.10">
    <property type="entry name" value="L,D-transpeptidase catalytic domain-like"/>
    <property type="match status" value="1"/>
</dbReference>
<comment type="pathway">
    <text evidence="1 11">Cell wall biogenesis; peptidoglycan biosynthesis.</text>
</comment>
<feature type="active site" description="Nucleophile" evidence="11">
    <location>
        <position position="128"/>
    </location>
</feature>
<dbReference type="STRING" id="1499688.BN000_02426"/>
<dbReference type="CDD" id="cd16913">
    <property type="entry name" value="YkuD_like"/>
    <property type="match status" value="1"/>
</dbReference>
<feature type="repeat" description="Cell wall-binding" evidence="10">
    <location>
        <begin position="211"/>
        <end position="230"/>
    </location>
</feature>
<reference evidence="15" key="1">
    <citation type="submission" date="2015-05" db="EMBL/GenBank/DDBJ databases">
        <authorList>
            <person name="Urmite Genomes"/>
        </authorList>
    </citation>
    <scope>NUCLEOTIDE SEQUENCE [LARGE SCALE GENOMIC DNA]</scope>
    <source>
        <strain evidence="15">LF1</strain>
    </source>
</reference>
<keyword evidence="8 11" id="KW-0961">Cell wall biogenesis/degradation</keyword>
<evidence type="ECO:0000256" key="8">
    <source>
        <dbReference type="ARBA" id="ARBA00023316"/>
    </source>
</evidence>
<evidence type="ECO:0000313" key="15">
    <source>
        <dbReference type="Proteomes" id="UP000199087"/>
    </source>
</evidence>
<evidence type="ECO:0000256" key="11">
    <source>
        <dbReference type="PROSITE-ProRule" id="PRU01373"/>
    </source>
</evidence>
<dbReference type="GO" id="GO:0008360">
    <property type="term" value="P:regulation of cell shape"/>
    <property type="evidence" value="ECO:0007669"/>
    <property type="project" value="UniProtKB-UniRule"/>
</dbReference>
<dbReference type="InterPro" id="IPR050979">
    <property type="entry name" value="LD-transpeptidase"/>
</dbReference>
<feature type="signal peptide" evidence="12">
    <location>
        <begin position="1"/>
        <end position="23"/>
    </location>
</feature>
<dbReference type="GO" id="GO:0005576">
    <property type="term" value="C:extracellular region"/>
    <property type="evidence" value="ECO:0007669"/>
    <property type="project" value="TreeGrafter"/>
</dbReference>
<dbReference type="InterPro" id="IPR018337">
    <property type="entry name" value="Cell_wall/Cho-bd_repeat"/>
</dbReference>
<dbReference type="EMBL" id="CVRB01000002">
    <property type="protein sequence ID" value="CRK82494.1"/>
    <property type="molecule type" value="Genomic_DNA"/>
</dbReference>
<feature type="active site" description="Proton donor/acceptor" evidence="11">
    <location>
        <position position="112"/>
    </location>
</feature>
<dbReference type="SUPFAM" id="SSF141523">
    <property type="entry name" value="L,D-transpeptidase catalytic domain-like"/>
    <property type="match status" value="1"/>
</dbReference>
<dbReference type="AlphaFoldDB" id="A0A0U1NWV9"/>
<keyword evidence="15" id="KW-1185">Reference proteome</keyword>
<dbReference type="GO" id="GO:0018104">
    <property type="term" value="P:peptidoglycan-protein cross-linking"/>
    <property type="evidence" value="ECO:0007669"/>
    <property type="project" value="TreeGrafter"/>
</dbReference>
<evidence type="ECO:0000256" key="6">
    <source>
        <dbReference type="ARBA" id="ARBA00022960"/>
    </source>
</evidence>
<dbReference type="OrthoDB" id="9787225at2"/>
<dbReference type="PROSITE" id="PS52029">
    <property type="entry name" value="LD_TPASE"/>
    <property type="match status" value="1"/>
</dbReference>
<feature type="repeat" description="Cell wall-binding" evidence="10">
    <location>
        <begin position="311"/>
        <end position="330"/>
    </location>
</feature>
<dbReference type="GO" id="GO:0071555">
    <property type="term" value="P:cell wall organization"/>
    <property type="evidence" value="ECO:0007669"/>
    <property type="project" value="UniProtKB-UniRule"/>
</dbReference>
<evidence type="ECO:0000256" key="1">
    <source>
        <dbReference type="ARBA" id="ARBA00004752"/>
    </source>
</evidence>
<dbReference type="Proteomes" id="UP000199087">
    <property type="component" value="Unassembled WGS sequence"/>
</dbReference>
<dbReference type="PANTHER" id="PTHR30582:SF4">
    <property type="entry name" value="L,D-TRANSPEPTIDASE YQJB-RELATED"/>
    <property type="match status" value="1"/>
</dbReference>
<gene>
    <name evidence="14" type="ORF">BN000_02426</name>
</gene>
<proteinExistence type="inferred from homology"/>
<dbReference type="Pfam" id="PF01473">
    <property type="entry name" value="Choline_bind_1"/>
    <property type="match status" value="1"/>
</dbReference>
<feature type="domain" description="L,D-TPase catalytic" evidence="13">
    <location>
        <begin position="28"/>
        <end position="152"/>
    </location>
</feature>
<evidence type="ECO:0000256" key="3">
    <source>
        <dbReference type="ARBA" id="ARBA00022679"/>
    </source>
</evidence>
<evidence type="ECO:0000256" key="5">
    <source>
        <dbReference type="ARBA" id="ARBA00022801"/>
    </source>
</evidence>
<dbReference type="Gene3D" id="2.10.270.10">
    <property type="entry name" value="Cholin Binding"/>
    <property type="match status" value="3"/>
</dbReference>
<comment type="similarity">
    <text evidence="2">Belongs to the YkuD family.</text>
</comment>
<sequence length="334" mass="37265" precursor="true">MRKLSVVLVLLFSIFFLNVPTEAAGNSQLIIINKKSNTLAFYDAGKLARTYSVATGKSRNQTPEGTFQIVTKIKNRPYYAWGIPGGDPHNPLGDRWMGLKTRGTSGDTYGIHGTSNESSIGKNITQGCVRMHNAEIRQLYDQVQLNTPVIITYSSNSFDAIAKANGYTVNGTNGWVISNGKRYYYVNGKATTGWLYYSGKRYFLDQSGVMKTGWLLSGGKRYYLDQSGVMKTGWLLSGGKRYYLDQSGVMKTGWLLSGGKKYYLDQSGVMKTGWLLSGGKKYYLDQSGVMKTGWLLSGGKRYYLQPSGEMKTGWTFISGKWYFFDQSGAMRSTR</sequence>
<evidence type="ECO:0000313" key="14">
    <source>
        <dbReference type="EMBL" id="CRK82494.1"/>
    </source>
</evidence>
<dbReference type="SUPFAM" id="SSF69360">
    <property type="entry name" value="Cell wall binding repeat"/>
    <property type="match status" value="1"/>
</dbReference>
<dbReference type="Pfam" id="PF03734">
    <property type="entry name" value="YkuD"/>
    <property type="match status" value="1"/>
</dbReference>
<keyword evidence="7 11" id="KW-0573">Peptidoglycan synthesis</keyword>
<feature type="repeat" description="Cell wall-binding" evidence="10">
    <location>
        <begin position="231"/>
        <end position="250"/>
    </location>
</feature>
<evidence type="ECO:0000256" key="12">
    <source>
        <dbReference type="SAM" id="SignalP"/>
    </source>
</evidence>
<dbReference type="InterPro" id="IPR038063">
    <property type="entry name" value="Transpep_catalytic_dom"/>
</dbReference>
<keyword evidence="12" id="KW-0732">Signal</keyword>
<keyword evidence="6 11" id="KW-0133">Cell shape</keyword>
<evidence type="ECO:0000256" key="9">
    <source>
        <dbReference type="ARBA" id="ARBA00060592"/>
    </source>
</evidence>
<dbReference type="GO" id="GO:0071972">
    <property type="term" value="F:peptidoglycan L,D-transpeptidase activity"/>
    <property type="evidence" value="ECO:0007669"/>
    <property type="project" value="TreeGrafter"/>
</dbReference>
<protein>
    <submittedName>
        <fullName evidence="14">ErfK/YbiS/YcfS/YnhG family protein</fullName>
    </submittedName>
</protein>
<dbReference type="FunFam" id="2.40.440.10:FF:000003">
    <property type="entry name" value="L,D-transpeptidase YciB"/>
    <property type="match status" value="1"/>
</dbReference>